<dbReference type="EMBL" id="SPHZ02000006">
    <property type="protein sequence ID" value="KAF0915708.1"/>
    <property type="molecule type" value="Genomic_DNA"/>
</dbReference>
<dbReference type="AlphaFoldDB" id="A0A6G1DSW0"/>
<evidence type="ECO:0000256" key="3">
    <source>
        <dbReference type="PROSITE-ProRule" id="PRU00708"/>
    </source>
</evidence>
<dbReference type="InterPro" id="IPR002885">
    <property type="entry name" value="PPR_rpt"/>
</dbReference>
<dbReference type="PANTHER" id="PTHR47942:SF16">
    <property type="entry name" value="PENTATRICOPEPTIDE REPEAT DOMAIN CONTAINING PROTEIN-RELATED"/>
    <property type="match status" value="1"/>
</dbReference>
<dbReference type="OrthoDB" id="185373at2759"/>
<organism evidence="4 5">
    <name type="scientific">Oryza meyeriana var. granulata</name>
    <dbReference type="NCBI Taxonomy" id="110450"/>
    <lineage>
        <taxon>Eukaryota</taxon>
        <taxon>Viridiplantae</taxon>
        <taxon>Streptophyta</taxon>
        <taxon>Embryophyta</taxon>
        <taxon>Tracheophyta</taxon>
        <taxon>Spermatophyta</taxon>
        <taxon>Magnoliopsida</taxon>
        <taxon>Liliopsida</taxon>
        <taxon>Poales</taxon>
        <taxon>Poaceae</taxon>
        <taxon>BOP clade</taxon>
        <taxon>Oryzoideae</taxon>
        <taxon>Oryzeae</taxon>
        <taxon>Oryzinae</taxon>
        <taxon>Oryza</taxon>
        <taxon>Oryza meyeriana</taxon>
    </lineage>
</organism>
<keyword evidence="2" id="KW-0809">Transit peptide</keyword>
<reference evidence="4 5" key="1">
    <citation type="submission" date="2019-11" db="EMBL/GenBank/DDBJ databases">
        <title>Whole genome sequence of Oryza granulata.</title>
        <authorList>
            <person name="Li W."/>
        </authorList>
    </citation>
    <scope>NUCLEOTIDE SEQUENCE [LARGE SCALE GENOMIC DNA]</scope>
    <source>
        <strain evidence="5">cv. Menghai</strain>
        <tissue evidence="4">Leaf</tissue>
    </source>
</reference>
<dbReference type="InterPro" id="IPR011990">
    <property type="entry name" value="TPR-like_helical_dom_sf"/>
</dbReference>
<evidence type="ECO:0000256" key="1">
    <source>
        <dbReference type="ARBA" id="ARBA00022737"/>
    </source>
</evidence>
<dbReference type="Gene3D" id="1.25.40.10">
    <property type="entry name" value="Tetratricopeptide repeat domain"/>
    <property type="match status" value="1"/>
</dbReference>
<evidence type="ECO:0000313" key="4">
    <source>
        <dbReference type="EMBL" id="KAF0915708.1"/>
    </source>
</evidence>
<dbReference type="Pfam" id="PF01535">
    <property type="entry name" value="PPR"/>
    <property type="match status" value="1"/>
</dbReference>
<dbReference type="Proteomes" id="UP000479710">
    <property type="component" value="Unassembled WGS sequence"/>
</dbReference>
<dbReference type="Pfam" id="PF13041">
    <property type="entry name" value="PPR_2"/>
    <property type="match status" value="1"/>
</dbReference>
<name>A0A6G1DSW0_9ORYZ</name>
<protein>
    <recommendedName>
        <fullName evidence="6">Pentacotripeptide-repeat region of PRORP domain-containing protein</fullName>
    </recommendedName>
</protein>
<dbReference type="InterPro" id="IPR051222">
    <property type="entry name" value="PPR/CCM1_RNA-binding"/>
</dbReference>
<proteinExistence type="predicted"/>
<evidence type="ECO:0008006" key="6">
    <source>
        <dbReference type="Google" id="ProtNLM"/>
    </source>
</evidence>
<evidence type="ECO:0000313" key="5">
    <source>
        <dbReference type="Proteomes" id="UP000479710"/>
    </source>
</evidence>
<feature type="repeat" description="PPR" evidence="3">
    <location>
        <begin position="38"/>
        <end position="72"/>
    </location>
</feature>
<keyword evidence="5" id="KW-1185">Reference proteome</keyword>
<dbReference type="NCBIfam" id="TIGR00756">
    <property type="entry name" value="PPR"/>
    <property type="match status" value="1"/>
</dbReference>
<dbReference type="PROSITE" id="PS51375">
    <property type="entry name" value="PPR"/>
    <property type="match status" value="1"/>
</dbReference>
<sequence>MLASTSMLPAPMLGIALSQMVLFDEALSVFGRMWELPALPACNVILDGLIKAHRSTRVWKLFDEMLRRGMVPSVVTYNTLINACRHQGDVVKS</sequence>
<accession>A0A6G1DSW0</accession>
<evidence type="ECO:0000256" key="2">
    <source>
        <dbReference type="ARBA" id="ARBA00022946"/>
    </source>
</evidence>
<comment type="caution">
    <text evidence="4">The sequence shown here is derived from an EMBL/GenBank/DDBJ whole genome shotgun (WGS) entry which is preliminary data.</text>
</comment>
<keyword evidence="1" id="KW-0677">Repeat</keyword>
<gene>
    <name evidence="4" type="ORF">E2562_038136</name>
</gene>
<dbReference type="PANTHER" id="PTHR47942">
    <property type="entry name" value="TETRATRICOPEPTIDE REPEAT (TPR)-LIKE SUPERFAMILY PROTEIN-RELATED"/>
    <property type="match status" value="1"/>
</dbReference>